<protein>
    <recommendedName>
        <fullName evidence="11">Permease</fullName>
    </recommendedName>
</protein>
<feature type="transmembrane region" description="Helical" evidence="8">
    <location>
        <begin position="42"/>
        <end position="61"/>
    </location>
</feature>
<dbReference type="eggNOG" id="COG0628">
    <property type="taxonomic scope" value="Bacteria"/>
</dbReference>
<feature type="transmembrane region" description="Helical" evidence="8">
    <location>
        <begin position="12"/>
        <end position="36"/>
    </location>
</feature>
<accession>K9EBN3</accession>
<comment type="caution">
    <text evidence="9">The sequence shown here is derived from an EMBL/GenBank/DDBJ whole genome shotgun (WGS) entry which is preliminary data.</text>
</comment>
<dbReference type="STRING" id="883081.HMPREF9698_01402"/>
<evidence type="ECO:0000256" key="5">
    <source>
        <dbReference type="ARBA" id="ARBA00022692"/>
    </source>
</evidence>
<dbReference type="AlphaFoldDB" id="K9EBN3"/>
<evidence type="ECO:0000256" key="6">
    <source>
        <dbReference type="ARBA" id="ARBA00022989"/>
    </source>
</evidence>
<dbReference type="PANTHER" id="PTHR21716">
    <property type="entry name" value="TRANSMEMBRANE PROTEIN"/>
    <property type="match status" value="1"/>
</dbReference>
<evidence type="ECO:0000256" key="3">
    <source>
        <dbReference type="ARBA" id="ARBA00022448"/>
    </source>
</evidence>
<keyword evidence="4" id="KW-1003">Cell membrane</keyword>
<sequence length="366" mass="40628">MQYLKKSKLFAILVAVILVGLAIMVFSTVDFIFYPIGALFESLFPIFLITGFIFYIFLPVYEFLDKKIHNDGITIPLVLLLIILILYFLISAFLPEIIKQISNLISITPGIVSDLVAFIESLVDEYNISSQEVYNYLSNLDLSVTNILTNILNQLTSGFGNFLSVTINSLVIIATVPLVLIYLFKENEKVPKNILQFVSPKYKTLALDLLTAFHENAKKYIGGRVLVCVFVGISSYIIYLLLGLPNAMLFGLFSAVADLIPYFGPFIGAAPAFFVALSMSPLRALALVVLITILQQIESYVFTPFVMGNSLDLHPVTVVVLVIFAKDAFGVLGMVLILPAYAIIKGCAIVLMNYLRDKKGIQIKYD</sequence>
<reference evidence="9 10" key="1">
    <citation type="submission" date="2012-09" db="EMBL/GenBank/DDBJ databases">
        <title>The Genome Sequence of Alloiococcus otitis ATCC 51267.</title>
        <authorList>
            <consortium name="The Broad Institute Genome Sequencing Platform"/>
            <person name="Earl A."/>
            <person name="Ward D."/>
            <person name="Feldgarden M."/>
            <person name="Gevers D."/>
            <person name="Huys G."/>
            <person name="Walker B."/>
            <person name="Young S.K."/>
            <person name="Zeng Q."/>
            <person name="Gargeya S."/>
            <person name="Fitzgerald M."/>
            <person name="Haas B."/>
            <person name="Abouelleil A."/>
            <person name="Alvarado L."/>
            <person name="Arachchi H.M."/>
            <person name="Berlin A.M."/>
            <person name="Chapman S.B."/>
            <person name="Goldberg J."/>
            <person name="Griggs A."/>
            <person name="Gujja S."/>
            <person name="Hansen M."/>
            <person name="Howarth C."/>
            <person name="Imamovic A."/>
            <person name="Larimer J."/>
            <person name="McCowen C."/>
            <person name="Montmayeur A."/>
            <person name="Murphy C."/>
            <person name="Neiman D."/>
            <person name="Pearson M."/>
            <person name="Priest M."/>
            <person name="Roberts A."/>
            <person name="Saif S."/>
            <person name="Shea T."/>
            <person name="Sisk P."/>
            <person name="Sykes S."/>
            <person name="Wortman J."/>
            <person name="Nusbaum C."/>
            <person name="Birren B."/>
        </authorList>
    </citation>
    <scope>NUCLEOTIDE SEQUENCE [LARGE SCALE GENOMIC DNA]</scope>
    <source>
        <strain evidence="9 10">ATCC 51267</strain>
    </source>
</reference>
<evidence type="ECO:0000313" key="9">
    <source>
        <dbReference type="EMBL" id="EKU93241.1"/>
    </source>
</evidence>
<evidence type="ECO:0000256" key="8">
    <source>
        <dbReference type="SAM" id="Phobius"/>
    </source>
</evidence>
<feature type="transmembrane region" description="Helical" evidence="8">
    <location>
        <begin position="225"/>
        <end position="253"/>
    </location>
</feature>
<dbReference type="RefSeq" id="WP_003778470.1">
    <property type="nucleotide sequence ID" value="NZ_JH992960.1"/>
</dbReference>
<keyword evidence="6 8" id="KW-1133">Transmembrane helix</keyword>
<dbReference type="GO" id="GO:0055085">
    <property type="term" value="P:transmembrane transport"/>
    <property type="evidence" value="ECO:0007669"/>
    <property type="project" value="TreeGrafter"/>
</dbReference>
<evidence type="ECO:0000313" key="10">
    <source>
        <dbReference type="Proteomes" id="UP000009875"/>
    </source>
</evidence>
<evidence type="ECO:0000256" key="2">
    <source>
        <dbReference type="ARBA" id="ARBA00009773"/>
    </source>
</evidence>
<feature type="transmembrane region" description="Helical" evidence="8">
    <location>
        <begin position="328"/>
        <end position="355"/>
    </location>
</feature>
<evidence type="ECO:0008006" key="11">
    <source>
        <dbReference type="Google" id="ProtNLM"/>
    </source>
</evidence>
<dbReference type="OrthoDB" id="9793390at2"/>
<keyword evidence="10" id="KW-1185">Reference proteome</keyword>
<comment type="similarity">
    <text evidence="2">Belongs to the autoinducer-2 exporter (AI-2E) (TC 2.A.86) family.</text>
</comment>
<dbReference type="PANTHER" id="PTHR21716:SF53">
    <property type="entry name" value="PERMEASE PERM-RELATED"/>
    <property type="match status" value="1"/>
</dbReference>
<dbReference type="InterPro" id="IPR002549">
    <property type="entry name" value="AI-2E-like"/>
</dbReference>
<gene>
    <name evidence="9" type="ORF">HMPREF9698_01402</name>
</gene>
<dbReference type="Pfam" id="PF01594">
    <property type="entry name" value="AI-2E_transport"/>
    <property type="match status" value="1"/>
</dbReference>
<dbReference type="HOGENOM" id="CLU_031275_8_2_9"/>
<feature type="transmembrane region" description="Helical" evidence="8">
    <location>
        <begin position="259"/>
        <end position="277"/>
    </location>
</feature>
<feature type="transmembrane region" description="Helical" evidence="8">
    <location>
        <begin position="73"/>
        <end position="94"/>
    </location>
</feature>
<feature type="transmembrane region" description="Helical" evidence="8">
    <location>
        <begin position="284"/>
        <end position="308"/>
    </location>
</feature>
<evidence type="ECO:0000256" key="7">
    <source>
        <dbReference type="ARBA" id="ARBA00023136"/>
    </source>
</evidence>
<keyword evidence="3" id="KW-0813">Transport</keyword>
<keyword evidence="7 8" id="KW-0472">Membrane</keyword>
<dbReference type="GO" id="GO:0005886">
    <property type="term" value="C:plasma membrane"/>
    <property type="evidence" value="ECO:0007669"/>
    <property type="project" value="UniProtKB-SubCell"/>
</dbReference>
<name>K9EBN3_9LACT</name>
<evidence type="ECO:0000256" key="4">
    <source>
        <dbReference type="ARBA" id="ARBA00022475"/>
    </source>
</evidence>
<dbReference type="EMBL" id="AGXA01000022">
    <property type="protein sequence ID" value="EKU93241.1"/>
    <property type="molecule type" value="Genomic_DNA"/>
</dbReference>
<comment type="subcellular location">
    <subcellularLocation>
        <location evidence="1">Cell membrane</location>
        <topology evidence="1">Multi-pass membrane protein</topology>
    </subcellularLocation>
</comment>
<dbReference type="Proteomes" id="UP000009875">
    <property type="component" value="Unassembled WGS sequence"/>
</dbReference>
<evidence type="ECO:0000256" key="1">
    <source>
        <dbReference type="ARBA" id="ARBA00004651"/>
    </source>
</evidence>
<proteinExistence type="inferred from homology"/>
<keyword evidence="5 8" id="KW-0812">Transmembrane</keyword>
<organism evidence="9 10">
    <name type="scientific">Alloiococcus otitis ATCC 51267</name>
    <dbReference type="NCBI Taxonomy" id="883081"/>
    <lineage>
        <taxon>Bacteria</taxon>
        <taxon>Bacillati</taxon>
        <taxon>Bacillota</taxon>
        <taxon>Bacilli</taxon>
        <taxon>Lactobacillales</taxon>
        <taxon>Carnobacteriaceae</taxon>
        <taxon>Alloiococcus</taxon>
    </lineage>
</organism>
<feature type="transmembrane region" description="Helical" evidence="8">
    <location>
        <begin position="162"/>
        <end position="184"/>
    </location>
</feature>